<dbReference type="EMBL" id="AP018515">
    <property type="protein sequence ID" value="BBC80649.1"/>
    <property type="molecule type" value="Genomic_DNA"/>
</dbReference>
<dbReference type="AlphaFoldDB" id="A0A2Z5ZJZ7"/>
<accession>A0A2Z5ZJZ7</accession>
<organism evidence="1 2">
    <name type="scientific">Acetobacter orientalis</name>
    <dbReference type="NCBI Taxonomy" id="146474"/>
    <lineage>
        <taxon>Bacteria</taxon>
        <taxon>Pseudomonadati</taxon>
        <taxon>Pseudomonadota</taxon>
        <taxon>Alphaproteobacteria</taxon>
        <taxon>Acetobacterales</taxon>
        <taxon>Acetobacteraceae</taxon>
        <taxon>Acetobacter</taxon>
    </lineage>
</organism>
<reference evidence="1 2" key="1">
    <citation type="submission" date="2018-02" db="EMBL/GenBank/DDBJ databases">
        <title>Acetobacter orientalis genome.</title>
        <authorList>
            <person name="Nakashima N."/>
            <person name="Tamura T."/>
        </authorList>
    </citation>
    <scope>NUCLEOTIDE SEQUENCE [LARGE SCALE GENOMIC DNA]</scope>
    <source>
        <strain evidence="1 2">FAN1</strain>
    </source>
</reference>
<evidence type="ECO:0000313" key="2">
    <source>
        <dbReference type="Proteomes" id="UP000270034"/>
    </source>
</evidence>
<dbReference type="Proteomes" id="UP000270034">
    <property type="component" value="Chromosome"/>
</dbReference>
<proteinExistence type="predicted"/>
<name>A0A2Z5ZJZ7_9PROT</name>
<sequence>MRAGLLPLHRQAPAFCKIKVMAVHNEFMHELMLFSYKVYP</sequence>
<protein>
    <submittedName>
        <fullName evidence="1">Uncharacterized protein</fullName>
    </submittedName>
</protein>
<gene>
    <name evidence="1" type="ORF">AcetOrient_orf03462</name>
</gene>
<evidence type="ECO:0000313" key="1">
    <source>
        <dbReference type="EMBL" id="BBC80649.1"/>
    </source>
</evidence>
<dbReference type="KEGG" id="aot:AcetOri_orf03462"/>